<sequence>MRFVFWIDALLIAVAFILLQITDSSKNKIKNEEEYDEDEFLDNDIPLSEKIVFVLPKLFAAVSNSAIGFLRALLALFHKIFVENDVASFTNIGLLSEMFNTGHELQENFYDMVYIFKKEVEEE</sequence>
<evidence type="ECO:0000313" key="3">
    <source>
        <dbReference type="Proteomes" id="UP000801492"/>
    </source>
</evidence>
<dbReference type="Proteomes" id="UP000801492">
    <property type="component" value="Unassembled WGS sequence"/>
</dbReference>
<dbReference type="EMBL" id="VTPC01089963">
    <property type="protein sequence ID" value="KAF2885342.1"/>
    <property type="molecule type" value="Genomic_DNA"/>
</dbReference>
<protein>
    <submittedName>
        <fullName evidence="2">Uncharacterized protein</fullName>
    </submittedName>
</protein>
<feature type="chain" id="PRO_5035451523" evidence="1">
    <location>
        <begin position="25"/>
        <end position="123"/>
    </location>
</feature>
<comment type="caution">
    <text evidence="2">The sequence shown here is derived from an EMBL/GenBank/DDBJ whole genome shotgun (WGS) entry which is preliminary data.</text>
</comment>
<organism evidence="2 3">
    <name type="scientific">Ignelater luminosus</name>
    <name type="common">Cucubano</name>
    <name type="synonym">Pyrophorus luminosus</name>
    <dbReference type="NCBI Taxonomy" id="2038154"/>
    <lineage>
        <taxon>Eukaryota</taxon>
        <taxon>Metazoa</taxon>
        <taxon>Ecdysozoa</taxon>
        <taxon>Arthropoda</taxon>
        <taxon>Hexapoda</taxon>
        <taxon>Insecta</taxon>
        <taxon>Pterygota</taxon>
        <taxon>Neoptera</taxon>
        <taxon>Endopterygota</taxon>
        <taxon>Coleoptera</taxon>
        <taxon>Polyphaga</taxon>
        <taxon>Elateriformia</taxon>
        <taxon>Elateroidea</taxon>
        <taxon>Elateridae</taxon>
        <taxon>Agrypninae</taxon>
        <taxon>Pyrophorini</taxon>
        <taxon>Ignelater</taxon>
    </lineage>
</organism>
<keyword evidence="3" id="KW-1185">Reference proteome</keyword>
<gene>
    <name evidence="2" type="ORF">ILUMI_20811</name>
</gene>
<dbReference type="AlphaFoldDB" id="A0A8K0G1Z2"/>
<evidence type="ECO:0000256" key="1">
    <source>
        <dbReference type="SAM" id="SignalP"/>
    </source>
</evidence>
<proteinExistence type="predicted"/>
<evidence type="ECO:0000313" key="2">
    <source>
        <dbReference type="EMBL" id="KAF2885342.1"/>
    </source>
</evidence>
<reference evidence="2" key="1">
    <citation type="submission" date="2019-08" db="EMBL/GenBank/DDBJ databases">
        <title>The genome of the North American firefly Photinus pyralis.</title>
        <authorList>
            <consortium name="Photinus pyralis genome working group"/>
            <person name="Fallon T.R."/>
            <person name="Sander Lower S.E."/>
            <person name="Weng J.-K."/>
        </authorList>
    </citation>
    <scope>NUCLEOTIDE SEQUENCE</scope>
    <source>
        <strain evidence="2">TRF0915ILg1</strain>
        <tissue evidence="2">Whole body</tissue>
    </source>
</reference>
<accession>A0A8K0G1Z2</accession>
<dbReference type="OrthoDB" id="6764392at2759"/>
<name>A0A8K0G1Z2_IGNLU</name>
<feature type="signal peptide" evidence="1">
    <location>
        <begin position="1"/>
        <end position="24"/>
    </location>
</feature>
<keyword evidence="1" id="KW-0732">Signal</keyword>